<proteinExistence type="predicted"/>
<sequence>MNSNLGKRSSGSSSSINTFRIVVVVDPRPRQCKPLNGKTWGSSTGSGSGIGIVNRDPSLSGDLVGSAVGKSSGNVPSKKAPPASDFSFSFRSEDDVESQTTIYIRHSKLLSDPSYTFHETLHASTNKLLFCYYDQGGASRTEMVALVSTSKTRTKLTSEEDAAIIPEGCAATAATPKECPVLFKWQLVKKASQVFYLHFALKKRAFIEEIHEKQEQVKEWLQNLGIGDHAPIVQDEDVDEVQLHQEESAKNRDVPSSAALPVIRPLGRQQSISVRGKHAMQEYLNHFLGNLDIVNSREVCRFLEVSMLSFSPEYGPKLKEDYIMVKHLPKISKSDDSDRCCGCCWFCCCNDNWQKVCKL</sequence>
<dbReference type="Proteomes" id="UP000266723">
    <property type="component" value="Unassembled WGS sequence"/>
</dbReference>
<evidence type="ECO:0000313" key="2">
    <source>
        <dbReference type="Proteomes" id="UP000266723"/>
    </source>
</evidence>
<keyword evidence="2" id="KW-1185">Reference proteome</keyword>
<dbReference type="EMBL" id="QGKV02000297">
    <property type="protein sequence ID" value="KAF3607768.1"/>
    <property type="molecule type" value="Genomic_DNA"/>
</dbReference>
<accession>A0ABQ7EVQ7</accession>
<protein>
    <recommendedName>
        <fullName evidence="3">PX domain-containing protein</fullName>
    </recommendedName>
</protein>
<comment type="caution">
    <text evidence="1">The sequence shown here is derived from an EMBL/GenBank/DDBJ whole genome shotgun (WGS) entry which is preliminary data.</text>
</comment>
<gene>
    <name evidence="1" type="ORF">DY000_02050356</name>
</gene>
<evidence type="ECO:0000313" key="1">
    <source>
        <dbReference type="EMBL" id="KAF3607768.1"/>
    </source>
</evidence>
<organism evidence="1 2">
    <name type="scientific">Brassica cretica</name>
    <name type="common">Mustard</name>
    <dbReference type="NCBI Taxonomy" id="69181"/>
    <lineage>
        <taxon>Eukaryota</taxon>
        <taxon>Viridiplantae</taxon>
        <taxon>Streptophyta</taxon>
        <taxon>Embryophyta</taxon>
        <taxon>Tracheophyta</taxon>
        <taxon>Spermatophyta</taxon>
        <taxon>Magnoliopsida</taxon>
        <taxon>eudicotyledons</taxon>
        <taxon>Gunneridae</taxon>
        <taxon>Pentapetalae</taxon>
        <taxon>rosids</taxon>
        <taxon>malvids</taxon>
        <taxon>Brassicales</taxon>
        <taxon>Brassicaceae</taxon>
        <taxon>Brassiceae</taxon>
        <taxon>Brassica</taxon>
    </lineage>
</organism>
<name>A0ABQ7EVQ7_BRACR</name>
<evidence type="ECO:0008006" key="3">
    <source>
        <dbReference type="Google" id="ProtNLM"/>
    </source>
</evidence>
<reference evidence="1 2" key="1">
    <citation type="journal article" date="2020" name="BMC Genomics">
        <title>Intraspecific diversification of the crop wild relative Brassica cretica Lam. using demographic model selection.</title>
        <authorList>
            <person name="Kioukis A."/>
            <person name="Michalopoulou V.A."/>
            <person name="Briers L."/>
            <person name="Pirintsos S."/>
            <person name="Studholme D.J."/>
            <person name="Pavlidis P."/>
            <person name="Sarris P.F."/>
        </authorList>
    </citation>
    <scope>NUCLEOTIDE SEQUENCE [LARGE SCALE GENOMIC DNA]</scope>
    <source>
        <strain evidence="2">cv. PFS-1207/04</strain>
    </source>
</reference>